<proteinExistence type="predicted"/>
<gene>
    <name evidence="2" type="ORF">DVS28_b0548</name>
</gene>
<evidence type="ECO:0000256" key="1">
    <source>
        <dbReference type="SAM" id="MobiDB-lite"/>
    </source>
</evidence>
<evidence type="ECO:0000313" key="3">
    <source>
        <dbReference type="Proteomes" id="UP000264006"/>
    </source>
</evidence>
<reference evidence="2 3" key="1">
    <citation type="submission" date="2018-09" db="EMBL/GenBank/DDBJ databases">
        <title>Complete genome sequence of Euzebya sp. DY32-46 isolated from seawater of Pacific Ocean.</title>
        <authorList>
            <person name="Xu L."/>
            <person name="Wu Y.-H."/>
            <person name="Xu X.-W."/>
        </authorList>
    </citation>
    <scope>NUCLEOTIDE SEQUENCE [LARGE SCALE GENOMIC DNA]</scope>
    <source>
        <strain evidence="2 3">DY32-46</strain>
        <plasmid evidence="3">pedy32-46i</plasmid>
    </source>
</reference>
<sequence length="89" mass="10130">MPHRQPRTVPSPHRPQPLRITQPRRQRLGGPRGHIVVGTTHRLVNERPIRFRQHTPPRPRPPQPASPPHGRRQPAPGHPPSDSDVRPTP</sequence>
<keyword evidence="2" id="KW-0614">Plasmid</keyword>
<dbReference type="EMBL" id="CP031166">
    <property type="protein sequence ID" value="AXV10288.1"/>
    <property type="molecule type" value="Genomic_DNA"/>
</dbReference>
<dbReference type="KEGG" id="euz:DVS28_b0548"/>
<evidence type="ECO:0000313" key="2">
    <source>
        <dbReference type="EMBL" id="AXV10288.1"/>
    </source>
</evidence>
<geneLocation type="plasmid" evidence="3">
    <name>pedy32-46i</name>
</geneLocation>
<keyword evidence="3" id="KW-1185">Reference proteome</keyword>
<feature type="region of interest" description="Disordered" evidence="1">
    <location>
        <begin position="1"/>
        <end position="89"/>
    </location>
</feature>
<feature type="compositionally biased region" description="Pro residues" evidence="1">
    <location>
        <begin position="58"/>
        <end position="67"/>
    </location>
</feature>
<name>A0A346Y741_9ACTN</name>
<accession>A0A346Y741</accession>
<protein>
    <submittedName>
        <fullName evidence="2">Uncharacterized protein</fullName>
    </submittedName>
</protein>
<dbReference type="AlphaFoldDB" id="A0A346Y741"/>
<dbReference type="Proteomes" id="UP000264006">
    <property type="component" value="Plasmid pEDY32-46I"/>
</dbReference>
<organism evidence="2 3">
    <name type="scientific">Euzebya pacifica</name>
    <dbReference type="NCBI Taxonomy" id="1608957"/>
    <lineage>
        <taxon>Bacteria</taxon>
        <taxon>Bacillati</taxon>
        <taxon>Actinomycetota</taxon>
        <taxon>Nitriliruptoria</taxon>
        <taxon>Euzebyales</taxon>
    </lineage>
</organism>